<keyword evidence="3" id="KW-1185">Reference proteome</keyword>
<reference evidence="2 3" key="1">
    <citation type="submission" date="2023-05" db="EMBL/GenBank/DDBJ databases">
        <title>Sequencing and Assembly of Streptomyces sp. NP73.</title>
        <authorList>
            <person name="Konwar A.N."/>
            <person name="Saikia K."/>
            <person name="Thakur D."/>
        </authorList>
    </citation>
    <scope>NUCLEOTIDE SEQUENCE [LARGE SCALE GENOMIC DNA]</scope>
    <source>
        <strain evidence="2 3">NP73</strain>
    </source>
</reference>
<protein>
    <recommendedName>
        <fullName evidence="4">PE-PGRS family protein</fullName>
    </recommendedName>
</protein>
<evidence type="ECO:0000313" key="3">
    <source>
        <dbReference type="Proteomes" id="UP001223390"/>
    </source>
</evidence>
<comment type="caution">
    <text evidence="2">The sequence shown here is derived from an EMBL/GenBank/DDBJ whole genome shotgun (WGS) entry which is preliminary data.</text>
</comment>
<sequence>MTDIDTRAPFPLPPERERQERWIEAVLATEGVNVPRAALENAAPFIVDPEEALGEPDSGGVRRVKAGAVRRIRTDAGDMVVLVVRMHGVGGVQWSHNERISSIWRSVADPTVGQGTEKTLASVLPWSRVDAQGREHFMAALRSGARNRQALLMDAEDAADALLKRDKVRPYDLEEDLVLNGQQEPGMYVPQEVRLEERPEPDGEGGPVPPDAFWGWMAVRGNNRTQKRQSIFGLTSGEVLAGVPAEKLGRPEGGIVWDPQEWLAALSTLLNREYAESDDDLDPKNAPRARRAAAVAVVDAHLVVGTPTPQRLYRIVQMSNRRDHVHPPLEFDPVDRSRALGRAVLGMYVARGVMDEKTAEVLSGLAPVRELPGATPEMTVTELRDLRSMALLQELFPVDPLKRHLLRRALSEGPPSQLKADEINQRARAWSALTSLSFPRPWNPRIGQIFTSKVREGIVLSGRPLPELLAAAETDDQAFEELVAYRAAHWLASFGIVEADRGSLDGQEAVGESGELVRRTRRGVPNVLQALRHEKKRRAAVGVLQSLVEAMEEGDRQPWQVSGSGGMRMAGRPMTPLWLDVTFPKETGTRPRKAPAAPPRAAASPSPVPPPGQPELGAEPPTPQHPGAAVPRTAPVPPSAPVPPPGPAAVPAARASVAAYAPAGSVEEGRPAPDLLSRIESRIREVHAGAAEIRGLLTELKERAGDPSAPAPIGRGRADAAVRLLNQTVARLRELPELVEVMAESD</sequence>
<evidence type="ECO:0000256" key="1">
    <source>
        <dbReference type="SAM" id="MobiDB-lite"/>
    </source>
</evidence>
<evidence type="ECO:0000313" key="2">
    <source>
        <dbReference type="EMBL" id="MDK9497977.1"/>
    </source>
</evidence>
<dbReference type="Proteomes" id="UP001223390">
    <property type="component" value="Unassembled WGS sequence"/>
</dbReference>
<dbReference type="EMBL" id="JASITI010000024">
    <property type="protein sequence ID" value="MDK9497977.1"/>
    <property type="molecule type" value="Genomic_DNA"/>
</dbReference>
<proteinExistence type="predicted"/>
<name>A0ABT7GWJ1_9ACTN</name>
<evidence type="ECO:0008006" key="4">
    <source>
        <dbReference type="Google" id="ProtNLM"/>
    </source>
</evidence>
<accession>A0ABT7GWJ1</accession>
<feature type="region of interest" description="Disordered" evidence="1">
    <location>
        <begin position="585"/>
        <end position="650"/>
    </location>
</feature>
<gene>
    <name evidence="2" type="ORF">QEZ40_002922</name>
</gene>
<organism evidence="2 3">
    <name type="scientific">Streptomyces katrae</name>
    <dbReference type="NCBI Taxonomy" id="68223"/>
    <lineage>
        <taxon>Bacteria</taxon>
        <taxon>Bacillati</taxon>
        <taxon>Actinomycetota</taxon>
        <taxon>Actinomycetes</taxon>
        <taxon>Kitasatosporales</taxon>
        <taxon>Streptomycetaceae</taxon>
        <taxon>Streptomyces</taxon>
    </lineage>
</organism>
<dbReference type="RefSeq" id="WP_285343605.1">
    <property type="nucleotide sequence ID" value="NZ_JASITI010000024.1"/>
</dbReference>
<feature type="compositionally biased region" description="Pro residues" evidence="1">
    <location>
        <begin position="634"/>
        <end position="648"/>
    </location>
</feature>